<sequence>MVNFRDQMTLYPQLEITNNERYSLVRVLTLKVHPSVIDAFPHGRGSVEMSLHLDKWSIKEEIDVCDFNQAINTTAFVLSAGDSLKHPSSWRSKRSGLKVQSGLSIGLMLVLRIVVLKNDRGSLSWLEDLQSFALWPVLPQVQQVSLALKRRETTNESFLPEIIVAIRRVAQASSFATCSRTSWPFSLLTTVSMVVAP</sequence>
<evidence type="ECO:0000313" key="1">
    <source>
        <dbReference type="EMBL" id="PHT72466.1"/>
    </source>
</evidence>
<reference evidence="1 2" key="1">
    <citation type="journal article" date="2014" name="Nat. Genet.">
        <title>Genome sequence of the hot pepper provides insights into the evolution of pungency in Capsicum species.</title>
        <authorList>
            <person name="Kim S."/>
            <person name="Park M."/>
            <person name="Yeom S.I."/>
            <person name="Kim Y.M."/>
            <person name="Lee J.M."/>
            <person name="Lee H.A."/>
            <person name="Seo E."/>
            <person name="Choi J."/>
            <person name="Cheong K."/>
            <person name="Kim K.T."/>
            <person name="Jung K."/>
            <person name="Lee G.W."/>
            <person name="Oh S.K."/>
            <person name="Bae C."/>
            <person name="Kim S.B."/>
            <person name="Lee H.Y."/>
            <person name="Kim S.Y."/>
            <person name="Kim M.S."/>
            <person name="Kang B.C."/>
            <person name="Jo Y.D."/>
            <person name="Yang H.B."/>
            <person name="Jeong H.J."/>
            <person name="Kang W.H."/>
            <person name="Kwon J.K."/>
            <person name="Shin C."/>
            <person name="Lim J.Y."/>
            <person name="Park J.H."/>
            <person name="Huh J.H."/>
            <person name="Kim J.S."/>
            <person name="Kim B.D."/>
            <person name="Cohen O."/>
            <person name="Paran I."/>
            <person name="Suh M.C."/>
            <person name="Lee S.B."/>
            <person name="Kim Y.K."/>
            <person name="Shin Y."/>
            <person name="Noh S.J."/>
            <person name="Park J."/>
            <person name="Seo Y.S."/>
            <person name="Kwon S.Y."/>
            <person name="Kim H.A."/>
            <person name="Park J.M."/>
            <person name="Kim H.J."/>
            <person name="Choi S.B."/>
            <person name="Bosland P.W."/>
            <person name="Reeves G."/>
            <person name="Jo S.H."/>
            <person name="Lee B.W."/>
            <person name="Cho H.T."/>
            <person name="Choi H.S."/>
            <person name="Lee M.S."/>
            <person name="Yu Y."/>
            <person name="Do Choi Y."/>
            <person name="Park B.S."/>
            <person name="van Deynze A."/>
            <person name="Ashrafi H."/>
            <person name="Hill T."/>
            <person name="Kim W.T."/>
            <person name="Pai H.S."/>
            <person name="Ahn H.K."/>
            <person name="Yeam I."/>
            <person name="Giovannoni J.J."/>
            <person name="Rose J.K."/>
            <person name="Sorensen I."/>
            <person name="Lee S.J."/>
            <person name="Kim R.W."/>
            <person name="Choi I.Y."/>
            <person name="Choi B.S."/>
            <person name="Lim J.S."/>
            <person name="Lee Y.H."/>
            <person name="Choi D."/>
        </authorList>
    </citation>
    <scope>NUCLEOTIDE SEQUENCE [LARGE SCALE GENOMIC DNA]</scope>
    <source>
        <strain evidence="2">cv. CM334</strain>
    </source>
</reference>
<evidence type="ECO:0000313" key="2">
    <source>
        <dbReference type="Proteomes" id="UP000222542"/>
    </source>
</evidence>
<reference evidence="1 2" key="2">
    <citation type="journal article" date="2017" name="Genome Biol.">
        <title>New reference genome sequences of hot pepper reveal the massive evolution of plant disease-resistance genes by retroduplication.</title>
        <authorList>
            <person name="Kim S."/>
            <person name="Park J."/>
            <person name="Yeom S.I."/>
            <person name="Kim Y.M."/>
            <person name="Seo E."/>
            <person name="Kim K.T."/>
            <person name="Kim M.S."/>
            <person name="Lee J.M."/>
            <person name="Cheong K."/>
            <person name="Shin H.S."/>
            <person name="Kim S.B."/>
            <person name="Han K."/>
            <person name="Lee J."/>
            <person name="Park M."/>
            <person name="Lee H.A."/>
            <person name="Lee H.Y."/>
            <person name="Lee Y."/>
            <person name="Oh S."/>
            <person name="Lee J.H."/>
            <person name="Choi E."/>
            <person name="Choi E."/>
            <person name="Lee S.E."/>
            <person name="Jeon J."/>
            <person name="Kim H."/>
            <person name="Choi G."/>
            <person name="Song H."/>
            <person name="Lee J."/>
            <person name="Lee S.C."/>
            <person name="Kwon J.K."/>
            <person name="Lee H.Y."/>
            <person name="Koo N."/>
            <person name="Hong Y."/>
            <person name="Kim R.W."/>
            <person name="Kang W.H."/>
            <person name="Huh J.H."/>
            <person name="Kang B.C."/>
            <person name="Yang T.J."/>
            <person name="Lee Y.H."/>
            <person name="Bennetzen J.L."/>
            <person name="Choi D."/>
        </authorList>
    </citation>
    <scope>NUCLEOTIDE SEQUENCE [LARGE SCALE GENOMIC DNA]</scope>
    <source>
        <strain evidence="2">cv. CM334</strain>
    </source>
</reference>
<name>A0A2G2YRT7_CAPAN</name>
<accession>A0A2G2YRT7</accession>
<proteinExistence type="predicted"/>
<organism evidence="1 2">
    <name type="scientific">Capsicum annuum</name>
    <name type="common">Capsicum pepper</name>
    <dbReference type="NCBI Taxonomy" id="4072"/>
    <lineage>
        <taxon>Eukaryota</taxon>
        <taxon>Viridiplantae</taxon>
        <taxon>Streptophyta</taxon>
        <taxon>Embryophyta</taxon>
        <taxon>Tracheophyta</taxon>
        <taxon>Spermatophyta</taxon>
        <taxon>Magnoliopsida</taxon>
        <taxon>eudicotyledons</taxon>
        <taxon>Gunneridae</taxon>
        <taxon>Pentapetalae</taxon>
        <taxon>asterids</taxon>
        <taxon>lamiids</taxon>
        <taxon>Solanales</taxon>
        <taxon>Solanaceae</taxon>
        <taxon>Solanoideae</taxon>
        <taxon>Capsiceae</taxon>
        <taxon>Capsicum</taxon>
    </lineage>
</organism>
<dbReference type="Gramene" id="PHT72466">
    <property type="protein sequence ID" value="PHT72466"/>
    <property type="gene ID" value="T459_23251"/>
</dbReference>
<dbReference type="Proteomes" id="UP000222542">
    <property type="component" value="Unassembled WGS sequence"/>
</dbReference>
<protein>
    <submittedName>
        <fullName evidence="1">Uncharacterized protein</fullName>
    </submittedName>
</protein>
<gene>
    <name evidence="1" type="ORF">T459_23251</name>
</gene>
<comment type="caution">
    <text evidence="1">The sequence shown here is derived from an EMBL/GenBank/DDBJ whole genome shotgun (WGS) entry which is preliminary data.</text>
</comment>
<dbReference type="AlphaFoldDB" id="A0A2G2YRT7"/>
<keyword evidence="2" id="KW-1185">Reference proteome</keyword>
<dbReference type="EMBL" id="AYRZ02000009">
    <property type="protein sequence ID" value="PHT72466.1"/>
    <property type="molecule type" value="Genomic_DNA"/>
</dbReference>